<feature type="transmembrane region" description="Helical" evidence="11">
    <location>
        <begin position="113"/>
        <end position="134"/>
    </location>
</feature>
<evidence type="ECO:0000256" key="4">
    <source>
        <dbReference type="ARBA" id="ARBA00022448"/>
    </source>
</evidence>
<evidence type="ECO:0000256" key="1">
    <source>
        <dbReference type="ARBA" id="ARBA00003321"/>
    </source>
</evidence>
<feature type="transmembrane region" description="Helical" evidence="11">
    <location>
        <begin position="60"/>
        <end position="81"/>
    </location>
</feature>
<dbReference type="GO" id="GO:0055056">
    <property type="term" value="F:D-glucose transmembrane transporter activity"/>
    <property type="evidence" value="ECO:0007669"/>
    <property type="project" value="InterPro"/>
</dbReference>
<evidence type="ECO:0000256" key="7">
    <source>
        <dbReference type="ARBA" id="ARBA00022597"/>
    </source>
</evidence>
<dbReference type="OrthoDB" id="9795150at2"/>
<evidence type="ECO:0000256" key="11">
    <source>
        <dbReference type="SAM" id="Phobius"/>
    </source>
</evidence>
<organism evidence="12 13">
    <name type="scientific">Alkalimonas amylolytica</name>
    <dbReference type="NCBI Taxonomy" id="152573"/>
    <lineage>
        <taxon>Bacteria</taxon>
        <taxon>Pseudomonadati</taxon>
        <taxon>Pseudomonadota</taxon>
        <taxon>Gammaproteobacteria</taxon>
        <taxon>Alkalimonas</taxon>
    </lineage>
</organism>
<dbReference type="NCBIfam" id="TIGR01272">
    <property type="entry name" value="gluP"/>
    <property type="match status" value="1"/>
</dbReference>
<sequence length="419" mass="44644">MATAPVMVTEAEPTKQPGNLRFALTSLTSLFFIWGFITCLNDILIPYLQLLFDLSYTQAMLVQFCFFGAYFVVSVPAGMLVGRIGYQSGIVTGLLVAGAGCLLFYPAAAIQVYGLFLFALFVLASGITILQVAANPYVSVLGKPETASSRLTMTQAFNSLGTTVAPFFGAWLIFSGMDVSADTQVSSTSVQLPYLLLAASLIVLAIIFAWIKLPKLGQKDRSNPIHLQGSAWQYRHLVLGAVGIFVYVGAEVGIGSFLVSYLAMPHIGGMSEAQAAHYIAWYFGGAMLGRFIGAAAMQKINAGKALAFNAVCAVFLLAITILSEGKLAMWSLLLVGLCNSIMFPTIFSLAIHGLKQHTSQGSGILCLAIVGGAVLPLLQGVLADTFGVQQAFLLPLLCYIYIAYYGLKGCIPQSTAEQS</sequence>
<dbReference type="GO" id="GO:0005354">
    <property type="term" value="F:galactose transmembrane transporter activity"/>
    <property type="evidence" value="ECO:0007669"/>
    <property type="project" value="InterPro"/>
</dbReference>
<evidence type="ECO:0000313" key="13">
    <source>
        <dbReference type="Proteomes" id="UP000198773"/>
    </source>
</evidence>
<dbReference type="Proteomes" id="UP000198773">
    <property type="component" value="Unassembled WGS sequence"/>
</dbReference>
<dbReference type="RefSeq" id="WP_091338385.1">
    <property type="nucleotide sequence ID" value="NZ_FNRM01000001.1"/>
</dbReference>
<keyword evidence="4" id="KW-0813">Transport</keyword>
<feature type="transmembrane region" description="Helical" evidence="11">
    <location>
        <begin position="194"/>
        <end position="213"/>
    </location>
</feature>
<feature type="transmembrane region" description="Helical" evidence="11">
    <location>
        <begin position="305"/>
        <end position="322"/>
    </location>
</feature>
<dbReference type="InterPro" id="IPR005964">
    <property type="entry name" value="Glc/Gal_transptr_bac"/>
</dbReference>
<dbReference type="SUPFAM" id="SSF103473">
    <property type="entry name" value="MFS general substrate transporter"/>
    <property type="match status" value="1"/>
</dbReference>
<evidence type="ECO:0000256" key="2">
    <source>
        <dbReference type="ARBA" id="ARBA00004429"/>
    </source>
</evidence>
<keyword evidence="13" id="KW-1185">Reference proteome</keyword>
<dbReference type="AlphaFoldDB" id="A0A1H3XNV2"/>
<dbReference type="EMBL" id="FNRM01000001">
    <property type="protein sequence ID" value="SEA00252.1"/>
    <property type="molecule type" value="Genomic_DNA"/>
</dbReference>
<dbReference type="GO" id="GO:1904659">
    <property type="term" value="P:D-glucose transmembrane transport"/>
    <property type="evidence" value="ECO:0007669"/>
    <property type="project" value="InterPro"/>
</dbReference>
<accession>A0A1H3XNV2</accession>
<keyword evidence="7" id="KW-0762">Sugar transport</keyword>
<dbReference type="InterPro" id="IPR011701">
    <property type="entry name" value="MFS"/>
</dbReference>
<keyword evidence="9 11" id="KW-1133">Transmembrane helix</keyword>
<dbReference type="Gene3D" id="1.20.1250.20">
    <property type="entry name" value="MFS general substrate transporter like domains"/>
    <property type="match status" value="2"/>
</dbReference>
<gene>
    <name evidence="12" type="ORF">SAMN04488051_101300</name>
</gene>
<dbReference type="CDD" id="cd17394">
    <property type="entry name" value="MFS_FucP_like"/>
    <property type="match status" value="1"/>
</dbReference>
<comment type="similarity">
    <text evidence="3">Belongs to the major facilitator superfamily. FHS transporter (TC 2.A.1.7) family.</text>
</comment>
<protein>
    <submittedName>
        <fullName evidence="12">MFS transporter, FHS family, L-fucose permease</fullName>
    </submittedName>
</protein>
<comment type="subcellular location">
    <subcellularLocation>
        <location evidence="2">Cell inner membrane</location>
        <topology evidence="2">Multi-pass membrane protein</topology>
    </subcellularLocation>
</comment>
<dbReference type="PANTHER" id="PTHR43702">
    <property type="entry name" value="L-FUCOSE-PROTON SYMPORTER"/>
    <property type="match status" value="1"/>
</dbReference>
<dbReference type="PANTHER" id="PTHR43702:SF3">
    <property type="entry name" value="PROTEIN TSGA"/>
    <property type="match status" value="1"/>
</dbReference>
<evidence type="ECO:0000256" key="8">
    <source>
        <dbReference type="ARBA" id="ARBA00022692"/>
    </source>
</evidence>
<feature type="transmembrane region" description="Helical" evidence="11">
    <location>
        <begin position="234"/>
        <end position="263"/>
    </location>
</feature>
<reference evidence="12 13" key="1">
    <citation type="submission" date="2016-10" db="EMBL/GenBank/DDBJ databases">
        <authorList>
            <person name="de Groot N.N."/>
        </authorList>
    </citation>
    <scope>NUCLEOTIDE SEQUENCE [LARGE SCALE GENOMIC DNA]</scope>
    <source>
        <strain evidence="12 13">CGMCC 1.3430</strain>
    </source>
</reference>
<feature type="transmembrane region" description="Helical" evidence="11">
    <location>
        <begin position="388"/>
        <end position="407"/>
    </location>
</feature>
<name>A0A1H3XNV2_ALKAM</name>
<feature type="transmembrane region" description="Helical" evidence="11">
    <location>
        <begin position="363"/>
        <end position="382"/>
    </location>
</feature>
<dbReference type="GO" id="GO:0005886">
    <property type="term" value="C:plasma membrane"/>
    <property type="evidence" value="ECO:0007669"/>
    <property type="project" value="UniProtKB-SubCell"/>
</dbReference>
<evidence type="ECO:0000256" key="5">
    <source>
        <dbReference type="ARBA" id="ARBA00022475"/>
    </source>
</evidence>
<dbReference type="STRING" id="152573.SAMN04488051_101300"/>
<dbReference type="InterPro" id="IPR050375">
    <property type="entry name" value="MFS_TsgA-like"/>
</dbReference>
<keyword evidence="5" id="KW-1003">Cell membrane</keyword>
<evidence type="ECO:0000313" key="12">
    <source>
        <dbReference type="EMBL" id="SEA00252.1"/>
    </source>
</evidence>
<evidence type="ECO:0000256" key="9">
    <source>
        <dbReference type="ARBA" id="ARBA00022989"/>
    </source>
</evidence>
<comment type="function">
    <text evidence="1">Intake of glucose and galactose.</text>
</comment>
<feature type="transmembrane region" description="Helical" evidence="11">
    <location>
        <begin position="22"/>
        <end position="48"/>
    </location>
</feature>
<evidence type="ECO:0000256" key="3">
    <source>
        <dbReference type="ARBA" id="ARBA00009120"/>
    </source>
</evidence>
<evidence type="ECO:0000256" key="6">
    <source>
        <dbReference type="ARBA" id="ARBA00022519"/>
    </source>
</evidence>
<feature type="transmembrane region" description="Helical" evidence="11">
    <location>
        <begin position="155"/>
        <end position="174"/>
    </location>
</feature>
<proteinExistence type="inferred from homology"/>
<dbReference type="Pfam" id="PF07690">
    <property type="entry name" value="MFS_1"/>
    <property type="match status" value="1"/>
</dbReference>
<feature type="transmembrane region" description="Helical" evidence="11">
    <location>
        <begin position="88"/>
        <end position="107"/>
    </location>
</feature>
<feature type="transmembrane region" description="Helical" evidence="11">
    <location>
        <begin position="275"/>
        <end position="293"/>
    </location>
</feature>
<keyword evidence="8 11" id="KW-0812">Transmembrane</keyword>
<dbReference type="InterPro" id="IPR036259">
    <property type="entry name" value="MFS_trans_sf"/>
</dbReference>
<keyword evidence="6" id="KW-0997">Cell inner membrane</keyword>
<feature type="transmembrane region" description="Helical" evidence="11">
    <location>
        <begin position="328"/>
        <end position="351"/>
    </location>
</feature>
<keyword evidence="10 11" id="KW-0472">Membrane</keyword>
<evidence type="ECO:0000256" key="10">
    <source>
        <dbReference type="ARBA" id="ARBA00023136"/>
    </source>
</evidence>